<dbReference type="Pfam" id="PF12697">
    <property type="entry name" value="Abhydrolase_6"/>
    <property type="match status" value="1"/>
</dbReference>
<accession>A0A366FQ22</accession>
<gene>
    <name evidence="2" type="ORF">DFR50_106102</name>
</gene>
<comment type="caution">
    <text evidence="2">The sequence shown here is derived from an EMBL/GenBank/DDBJ whole genome shotgun (WGS) entry which is preliminary data.</text>
</comment>
<dbReference type="PANTHER" id="PTHR43194">
    <property type="entry name" value="HYDROLASE ALPHA/BETA FOLD FAMILY"/>
    <property type="match status" value="1"/>
</dbReference>
<keyword evidence="3" id="KW-1185">Reference proteome</keyword>
<name>A0A366FQ22_9HYPH</name>
<dbReference type="EMBL" id="QNRK01000006">
    <property type="protein sequence ID" value="RBP16140.1"/>
    <property type="molecule type" value="Genomic_DNA"/>
</dbReference>
<dbReference type="Gene3D" id="3.40.50.1820">
    <property type="entry name" value="alpha/beta hydrolase"/>
    <property type="match status" value="1"/>
</dbReference>
<protein>
    <submittedName>
        <fullName evidence="2">Pimeloyl-ACP methyl ester carboxylesterase</fullName>
    </submittedName>
</protein>
<dbReference type="AlphaFoldDB" id="A0A366FQ22"/>
<evidence type="ECO:0000259" key="1">
    <source>
        <dbReference type="Pfam" id="PF12697"/>
    </source>
</evidence>
<reference evidence="2 3" key="1">
    <citation type="submission" date="2018-06" db="EMBL/GenBank/DDBJ databases">
        <title>Genomic Encyclopedia of Type Strains, Phase IV (KMG-IV): sequencing the most valuable type-strain genomes for metagenomic binning, comparative biology and taxonomic classification.</title>
        <authorList>
            <person name="Goeker M."/>
        </authorList>
    </citation>
    <scope>NUCLEOTIDE SEQUENCE [LARGE SCALE GENOMIC DNA]</scope>
    <source>
        <strain evidence="2 3">DSM 24875</strain>
    </source>
</reference>
<proteinExistence type="predicted"/>
<dbReference type="InterPro" id="IPR029058">
    <property type="entry name" value="AB_hydrolase_fold"/>
</dbReference>
<evidence type="ECO:0000313" key="2">
    <source>
        <dbReference type="EMBL" id="RBP16140.1"/>
    </source>
</evidence>
<organism evidence="2 3">
    <name type="scientific">Roseiarcus fermentans</name>
    <dbReference type="NCBI Taxonomy" id="1473586"/>
    <lineage>
        <taxon>Bacteria</taxon>
        <taxon>Pseudomonadati</taxon>
        <taxon>Pseudomonadota</taxon>
        <taxon>Alphaproteobacteria</taxon>
        <taxon>Hyphomicrobiales</taxon>
        <taxon>Roseiarcaceae</taxon>
        <taxon>Roseiarcus</taxon>
    </lineage>
</organism>
<dbReference type="SUPFAM" id="SSF53474">
    <property type="entry name" value="alpha/beta-Hydrolases"/>
    <property type="match status" value="1"/>
</dbReference>
<dbReference type="PRINTS" id="PR00111">
    <property type="entry name" value="ABHYDROLASE"/>
</dbReference>
<evidence type="ECO:0000313" key="3">
    <source>
        <dbReference type="Proteomes" id="UP000253529"/>
    </source>
</evidence>
<dbReference type="PANTHER" id="PTHR43194:SF2">
    <property type="entry name" value="PEROXISOMAL MEMBRANE PROTEIN LPX1"/>
    <property type="match status" value="1"/>
</dbReference>
<feature type="domain" description="AB hydrolase-1" evidence="1">
    <location>
        <begin position="44"/>
        <end position="269"/>
    </location>
</feature>
<dbReference type="InterPro" id="IPR000073">
    <property type="entry name" value="AB_hydrolase_1"/>
</dbReference>
<sequence>MSARAFSPATCVESSLETPAAFPYIWSMALEIFRAGKPSQRPPLLFVHGSFCGGWVWAEHFLPFFAEAGWNCLAVSLRGHGQSDGRKQLDSFTIADYVADVAEAAAECDRPPVVIGHSMGGIVAQRFVRTHKAAGLALLAPTSLSGLGGSFLTMSVFHPSLLRALGRVQTGGMEAADFDAIRRGLFSQDFPIDVALRYLPLFQRESLLANAELMAPQWLTVMGRPRLPALVIGGRSDCFVPSIDVRTTAIVWGADTHIVDDIPHAMMLDTSWPVPAGILAEWLGRSFGGT</sequence>
<dbReference type="Proteomes" id="UP000253529">
    <property type="component" value="Unassembled WGS sequence"/>
</dbReference>
<dbReference type="InterPro" id="IPR050228">
    <property type="entry name" value="Carboxylesterase_BioH"/>
</dbReference>